<accession>A0A4C1VRN4</accession>
<protein>
    <submittedName>
        <fullName evidence="1">Uncharacterized protein</fullName>
    </submittedName>
</protein>
<dbReference type="EMBL" id="BGZK01000392">
    <property type="protein sequence ID" value="GBP41052.1"/>
    <property type="molecule type" value="Genomic_DNA"/>
</dbReference>
<dbReference type="AlphaFoldDB" id="A0A4C1VRN4"/>
<organism evidence="1 2">
    <name type="scientific">Eumeta variegata</name>
    <name type="common">Bagworm moth</name>
    <name type="synonym">Eumeta japonica</name>
    <dbReference type="NCBI Taxonomy" id="151549"/>
    <lineage>
        <taxon>Eukaryota</taxon>
        <taxon>Metazoa</taxon>
        <taxon>Ecdysozoa</taxon>
        <taxon>Arthropoda</taxon>
        <taxon>Hexapoda</taxon>
        <taxon>Insecta</taxon>
        <taxon>Pterygota</taxon>
        <taxon>Neoptera</taxon>
        <taxon>Endopterygota</taxon>
        <taxon>Lepidoptera</taxon>
        <taxon>Glossata</taxon>
        <taxon>Ditrysia</taxon>
        <taxon>Tineoidea</taxon>
        <taxon>Psychidae</taxon>
        <taxon>Oiketicinae</taxon>
        <taxon>Eumeta</taxon>
    </lineage>
</organism>
<name>A0A4C1VRN4_EUMVA</name>
<sequence>MIVGAYMYAVMEKHLPQLRTNQNRGRQFRSNGVESKTGCRIESRTRTEIVNKTEVKVECGAGIETEGLTGIDVGNSIGIRIGSDLTSTWANL</sequence>
<evidence type="ECO:0000313" key="2">
    <source>
        <dbReference type="Proteomes" id="UP000299102"/>
    </source>
</evidence>
<proteinExistence type="predicted"/>
<evidence type="ECO:0000313" key="1">
    <source>
        <dbReference type="EMBL" id="GBP41052.1"/>
    </source>
</evidence>
<dbReference type="Proteomes" id="UP000299102">
    <property type="component" value="Unassembled WGS sequence"/>
</dbReference>
<comment type="caution">
    <text evidence="1">The sequence shown here is derived from an EMBL/GenBank/DDBJ whole genome shotgun (WGS) entry which is preliminary data.</text>
</comment>
<keyword evidence="2" id="KW-1185">Reference proteome</keyword>
<gene>
    <name evidence="1" type="ORF">EVAR_32873_1</name>
</gene>
<reference evidence="1 2" key="1">
    <citation type="journal article" date="2019" name="Commun. Biol.">
        <title>The bagworm genome reveals a unique fibroin gene that provides high tensile strength.</title>
        <authorList>
            <person name="Kono N."/>
            <person name="Nakamura H."/>
            <person name="Ohtoshi R."/>
            <person name="Tomita M."/>
            <person name="Numata K."/>
            <person name="Arakawa K."/>
        </authorList>
    </citation>
    <scope>NUCLEOTIDE SEQUENCE [LARGE SCALE GENOMIC DNA]</scope>
</reference>